<comment type="caution">
    <text evidence="3">The sequence shown here is derived from an EMBL/GenBank/DDBJ whole genome shotgun (WGS) entry which is preliminary data.</text>
</comment>
<evidence type="ECO:0000313" key="4">
    <source>
        <dbReference type="Proteomes" id="UP000633205"/>
    </source>
</evidence>
<dbReference type="Pfam" id="PF04909">
    <property type="entry name" value="Amidohydro_2"/>
    <property type="match status" value="1"/>
</dbReference>
<protein>
    <submittedName>
        <fullName evidence="3">4-hydroxyphenyl-beta-ketoacyl-CoA hydrolase</fullName>
    </submittedName>
</protein>
<dbReference type="GO" id="GO:0016831">
    <property type="term" value="F:carboxy-lyase activity"/>
    <property type="evidence" value="ECO:0007669"/>
    <property type="project" value="InterPro"/>
</dbReference>
<evidence type="ECO:0000313" key="3">
    <source>
        <dbReference type="EMBL" id="GGD24611.1"/>
    </source>
</evidence>
<dbReference type="CDD" id="cd01292">
    <property type="entry name" value="metallo-dependent_hydrolases"/>
    <property type="match status" value="1"/>
</dbReference>
<dbReference type="InterPro" id="IPR032465">
    <property type="entry name" value="ACMSD"/>
</dbReference>
<evidence type="ECO:0000259" key="2">
    <source>
        <dbReference type="Pfam" id="PF04909"/>
    </source>
</evidence>
<organism evidence="3 4">
    <name type="scientific">Microbacterium faecale</name>
    <dbReference type="NCBI Taxonomy" id="1804630"/>
    <lineage>
        <taxon>Bacteria</taxon>
        <taxon>Bacillati</taxon>
        <taxon>Actinomycetota</taxon>
        <taxon>Actinomycetes</taxon>
        <taxon>Micrococcales</taxon>
        <taxon>Microbacteriaceae</taxon>
        <taxon>Microbacterium</taxon>
    </lineage>
</organism>
<dbReference type="AlphaFoldDB" id="A0A916Y088"/>
<dbReference type="InterPro" id="IPR006680">
    <property type="entry name" value="Amidohydro-rel"/>
</dbReference>
<dbReference type="PANTHER" id="PTHR21240">
    <property type="entry name" value="2-AMINO-3-CARBOXYLMUCONATE-6-SEMIALDEHYDE DECARBOXYLASE"/>
    <property type="match status" value="1"/>
</dbReference>
<keyword evidence="3" id="KW-0378">Hydrolase</keyword>
<dbReference type="Gene3D" id="3.20.20.140">
    <property type="entry name" value="Metal-dependent hydrolases"/>
    <property type="match status" value="1"/>
</dbReference>
<feature type="domain" description="Amidohydrolase-related" evidence="2">
    <location>
        <begin position="11"/>
        <end position="273"/>
    </location>
</feature>
<reference evidence="3" key="2">
    <citation type="submission" date="2020-09" db="EMBL/GenBank/DDBJ databases">
        <authorList>
            <person name="Sun Q."/>
            <person name="Zhou Y."/>
        </authorList>
    </citation>
    <scope>NUCLEOTIDE SEQUENCE</scope>
    <source>
        <strain evidence="3">CGMCC 1.15152</strain>
    </source>
</reference>
<name>A0A916Y088_9MICO</name>
<accession>A0A916Y088</accession>
<proteinExistence type="predicted"/>
<gene>
    <name evidence="3" type="ORF">GCM10010915_00700</name>
</gene>
<dbReference type="InterPro" id="IPR032466">
    <property type="entry name" value="Metal_Hydrolase"/>
</dbReference>
<keyword evidence="4" id="KW-1185">Reference proteome</keyword>
<sequence>MTIDLTRIDAIDVHVHVEASVSTPAADRVHPVFGVQLPTVPELAELYRGLKMAAVVFAVDAPESLGHRVSNEEVAEQAALADDVLIPFGSIDPTRRTDAAAMARRLVNDHGIRGFKFHPATQGFFTNDPVVYPLYEALESLGVPALFHTGQVGGGAGARLKYCDPIFLDDVAVDFPGLKIIMAHPSYPWQDVALSIATTRPNAYIDLSGWSPRYFSPQLIQQSNTLLKDKVMFGSDYPVIHPERWLADFAQADFRDAVRPAILKGTAANVLGLT</sequence>
<dbReference type="RefSeq" id="WP_308420903.1">
    <property type="nucleotide sequence ID" value="NZ_BMHO01000001.1"/>
</dbReference>
<dbReference type="GO" id="GO:0016787">
    <property type="term" value="F:hydrolase activity"/>
    <property type="evidence" value="ECO:0007669"/>
    <property type="project" value="UniProtKB-KW"/>
</dbReference>
<dbReference type="PANTHER" id="PTHR21240:SF19">
    <property type="entry name" value="CATALYTIC_ HYDROLASE"/>
    <property type="match status" value="1"/>
</dbReference>
<dbReference type="EMBL" id="BMHO01000001">
    <property type="protein sequence ID" value="GGD24611.1"/>
    <property type="molecule type" value="Genomic_DNA"/>
</dbReference>
<dbReference type="Proteomes" id="UP000633205">
    <property type="component" value="Unassembled WGS sequence"/>
</dbReference>
<evidence type="ECO:0000256" key="1">
    <source>
        <dbReference type="ARBA" id="ARBA00023239"/>
    </source>
</evidence>
<reference evidence="3" key="1">
    <citation type="journal article" date="2014" name="Int. J. Syst. Evol. Microbiol.">
        <title>Complete genome sequence of Corynebacterium casei LMG S-19264T (=DSM 44701T), isolated from a smear-ripened cheese.</title>
        <authorList>
            <consortium name="US DOE Joint Genome Institute (JGI-PGF)"/>
            <person name="Walter F."/>
            <person name="Albersmeier A."/>
            <person name="Kalinowski J."/>
            <person name="Ruckert C."/>
        </authorList>
    </citation>
    <scope>NUCLEOTIDE SEQUENCE</scope>
    <source>
        <strain evidence="3">CGMCC 1.15152</strain>
    </source>
</reference>
<dbReference type="SUPFAM" id="SSF51556">
    <property type="entry name" value="Metallo-dependent hydrolases"/>
    <property type="match status" value="1"/>
</dbReference>
<keyword evidence="1" id="KW-0456">Lyase</keyword>